<evidence type="ECO:0000313" key="2">
    <source>
        <dbReference type="Proteomes" id="UP001218629"/>
    </source>
</evidence>
<gene>
    <name evidence="1" type="ORF">MOV08_02170</name>
</gene>
<dbReference type="Proteomes" id="UP001218629">
    <property type="component" value="Chromosome"/>
</dbReference>
<evidence type="ECO:0000313" key="1">
    <source>
        <dbReference type="EMBL" id="WEB38226.1"/>
    </source>
</evidence>
<accession>A0ABY8A1Q1</accession>
<name>A0ABY8A1Q1_9ACTN</name>
<dbReference type="EMBL" id="CP095749">
    <property type="protein sequence ID" value="WEB38226.1"/>
    <property type="molecule type" value="Genomic_DNA"/>
</dbReference>
<sequence length="148" mass="16060">MLVRLTQTNESARCATLLPVLATLPQPLALIEVGASAGLCDLNEAVSRLVARAPTGAMPVVFHSAVLTYLSPEARAQFARTMRNLPYHWISNEAASVFPELLDFLPVPAPTDRATFVLAFGERPIAFTRPHGEHLHWLSDACLTVSGE</sequence>
<protein>
    <submittedName>
        <fullName evidence="1">DUF2332 domain-containing protein</fullName>
    </submittedName>
</protein>
<reference evidence="1 2" key="1">
    <citation type="submission" date="2022-03" db="EMBL/GenBank/DDBJ databases">
        <title>Streptomyces yunnanensis P86,complete genome.</title>
        <authorList>
            <person name="Chen S."/>
            <person name="Zhang Q."/>
        </authorList>
    </citation>
    <scope>NUCLEOTIDE SEQUENCE [LARGE SCALE GENOMIC DNA]</scope>
    <source>
        <strain evidence="1 2">P86</strain>
    </source>
</reference>
<dbReference type="InterPro" id="IPR011200">
    <property type="entry name" value="UCP012608"/>
</dbReference>
<proteinExistence type="predicted"/>
<organism evidence="1 2">
    <name type="scientific">Streptomyces yunnanensis</name>
    <dbReference type="NCBI Taxonomy" id="156453"/>
    <lineage>
        <taxon>Bacteria</taxon>
        <taxon>Bacillati</taxon>
        <taxon>Actinomycetota</taxon>
        <taxon>Actinomycetes</taxon>
        <taxon>Kitasatosporales</taxon>
        <taxon>Streptomycetaceae</taxon>
        <taxon>Streptomyces</taxon>
    </lineage>
</organism>
<dbReference type="Pfam" id="PF10094">
    <property type="entry name" value="DUF2332"/>
    <property type="match status" value="2"/>
</dbReference>
<keyword evidence="2" id="KW-1185">Reference proteome</keyword>